<dbReference type="PANTHER" id="PTHR16523">
    <property type="entry name" value="PEST PROTEOLYTIC SIGNAL-CONTAINING NUCLEAR PROTEIN"/>
    <property type="match status" value="1"/>
</dbReference>
<evidence type="ECO:0000256" key="9">
    <source>
        <dbReference type="ARBA" id="ARBA00023306"/>
    </source>
</evidence>
<name>A0A913YXX4_PATMI</name>
<keyword evidence="8" id="KW-0539">Nucleus</keyword>
<protein>
    <recommendedName>
        <fullName evidence="4">PEST proteolytic signal-containing nuclear protein</fullName>
    </recommendedName>
</protein>
<evidence type="ECO:0000256" key="2">
    <source>
        <dbReference type="ARBA" id="ARBA00004123"/>
    </source>
</evidence>
<dbReference type="InterPro" id="IPR029169">
    <property type="entry name" value="PCNP"/>
</dbReference>
<dbReference type="PANTHER" id="PTHR16523:SF6">
    <property type="entry name" value="PEST PROTEOLYTIC SIGNAL-CONTAINING NUCLEAR PROTEIN"/>
    <property type="match status" value="1"/>
</dbReference>
<comment type="function">
    <text evidence="1">May be involved in cell cycle regulation.</text>
</comment>
<dbReference type="GO" id="GO:0005634">
    <property type="term" value="C:nucleus"/>
    <property type="evidence" value="ECO:0007669"/>
    <property type="project" value="UniProtKB-SubCell"/>
</dbReference>
<dbReference type="GeneID" id="119718865"/>
<dbReference type="GO" id="GO:0043161">
    <property type="term" value="P:proteasome-mediated ubiquitin-dependent protein catabolic process"/>
    <property type="evidence" value="ECO:0007669"/>
    <property type="project" value="TreeGrafter"/>
</dbReference>
<dbReference type="OMA" id="NDHARVW"/>
<keyword evidence="6" id="KW-0832">Ubl conjugation</keyword>
<dbReference type="GO" id="GO:0016567">
    <property type="term" value="P:protein ubiquitination"/>
    <property type="evidence" value="ECO:0007669"/>
    <property type="project" value="InterPro"/>
</dbReference>
<keyword evidence="9" id="KW-0131">Cell cycle</keyword>
<evidence type="ECO:0000256" key="8">
    <source>
        <dbReference type="ARBA" id="ARBA00023242"/>
    </source>
</evidence>
<evidence type="ECO:0000256" key="3">
    <source>
        <dbReference type="ARBA" id="ARBA00011097"/>
    </source>
</evidence>
<feature type="compositionally biased region" description="Polar residues" evidence="10">
    <location>
        <begin position="161"/>
        <end position="172"/>
    </location>
</feature>
<accession>A0A913YXX4</accession>
<evidence type="ECO:0000256" key="10">
    <source>
        <dbReference type="SAM" id="MobiDB-lite"/>
    </source>
</evidence>
<dbReference type="RefSeq" id="XP_038044217.1">
    <property type="nucleotide sequence ID" value="XM_038188289.1"/>
</dbReference>
<evidence type="ECO:0000313" key="11">
    <source>
        <dbReference type="EnsemblMetazoa" id="XP_038044217.1"/>
    </source>
</evidence>
<evidence type="ECO:0000313" key="12">
    <source>
        <dbReference type="Proteomes" id="UP000887568"/>
    </source>
</evidence>
<feature type="compositionally biased region" description="Basic and acidic residues" evidence="10">
    <location>
        <begin position="177"/>
        <end position="200"/>
    </location>
</feature>
<feature type="compositionally biased region" description="Acidic residues" evidence="10">
    <location>
        <begin position="137"/>
        <end position="147"/>
    </location>
</feature>
<proteinExistence type="predicted"/>
<evidence type="ECO:0000256" key="4">
    <source>
        <dbReference type="ARBA" id="ARBA00022059"/>
    </source>
</evidence>
<comment type="subcellular location">
    <subcellularLocation>
        <location evidence="2">Nucleus</location>
    </subcellularLocation>
</comment>
<dbReference type="EnsemblMetazoa" id="XM_038188289.1">
    <property type="protein sequence ID" value="XP_038044217.1"/>
    <property type="gene ID" value="LOC119718865"/>
</dbReference>
<feature type="region of interest" description="Disordered" evidence="10">
    <location>
        <begin position="1"/>
        <end position="200"/>
    </location>
</feature>
<keyword evidence="7" id="KW-0007">Acetylation</keyword>
<keyword evidence="12" id="KW-1185">Reference proteome</keyword>
<sequence length="200" mass="21586">MAAKADDRLKPSADNEGVAEIANSKKTADPHHQPAARPDISHNVPPSLLSGEKRKAPSSPDDGGQKKAKPFTMSFGVRTKGGGETREQDRNAKSGGITMKVGAAQPLKSVSLKLMQKPKEPELKAPTSRAVAKAFAEDSDDEEEEMPPEAKMRMKNVGRETPTSAGPNSYNKSKIGFNDHARVWKKSVDSKRTDPDGDKK</sequence>
<feature type="compositionally biased region" description="Basic and acidic residues" evidence="10">
    <location>
        <begin position="81"/>
        <end position="92"/>
    </location>
</feature>
<organism evidence="11 12">
    <name type="scientific">Patiria miniata</name>
    <name type="common">Bat star</name>
    <name type="synonym">Asterina miniata</name>
    <dbReference type="NCBI Taxonomy" id="46514"/>
    <lineage>
        <taxon>Eukaryota</taxon>
        <taxon>Metazoa</taxon>
        <taxon>Echinodermata</taxon>
        <taxon>Eleutherozoa</taxon>
        <taxon>Asterozoa</taxon>
        <taxon>Asteroidea</taxon>
        <taxon>Valvatacea</taxon>
        <taxon>Valvatida</taxon>
        <taxon>Asterinidae</taxon>
        <taxon>Patiria</taxon>
    </lineage>
</organism>
<dbReference type="Proteomes" id="UP000887568">
    <property type="component" value="Unplaced"/>
</dbReference>
<comment type="subunit">
    <text evidence="3">Interacts with UHRF2/NIRF.</text>
</comment>
<feature type="compositionally biased region" description="Basic and acidic residues" evidence="10">
    <location>
        <begin position="1"/>
        <end position="13"/>
    </location>
</feature>
<evidence type="ECO:0000256" key="6">
    <source>
        <dbReference type="ARBA" id="ARBA00022843"/>
    </source>
</evidence>
<keyword evidence="5" id="KW-0597">Phosphoprotein</keyword>
<evidence type="ECO:0000256" key="7">
    <source>
        <dbReference type="ARBA" id="ARBA00022990"/>
    </source>
</evidence>
<dbReference type="AlphaFoldDB" id="A0A913YXX4"/>
<evidence type="ECO:0000256" key="1">
    <source>
        <dbReference type="ARBA" id="ARBA00002646"/>
    </source>
</evidence>
<dbReference type="Pfam" id="PF15473">
    <property type="entry name" value="PCNP"/>
    <property type="match status" value="1"/>
</dbReference>
<reference evidence="11" key="1">
    <citation type="submission" date="2022-11" db="UniProtKB">
        <authorList>
            <consortium name="EnsemblMetazoa"/>
        </authorList>
    </citation>
    <scope>IDENTIFICATION</scope>
</reference>
<dbReference type="OrthoDB" id="10068198at2759"/>
<evidence type="ECO:0000256" key="5">
    <source>
        <dbReference type="ARBA" id="ARBA00022553"/>
    </source>
</evidence>